<dbReference type="InterPro" id="IPR043151">
    <property type="entry name" value="BAH_sf"/>
</dbReference>
<protein>
    <recommendedName>
        <fullName evidence="2">BAH domain-containing protein</fullName>
    </recommendedName>
</protein>
<accession>A0A6A7AXQ6</accession>
<name>A0A6A7AXQ6_9PLEO</name>
<sequence>MARKRKASELQAPSTDSAPAHERRTVDWSTIDQRKDFDGFKISIVKLKPNKETNKPVSKKRKTAKASRASEVYKAAPLGAEVSQDNPFPETDLSEVYCKIEPALEWESTQRYRKFTISGEAFEVNQFVLINKGKDSHDTPEAIEEWVAKVLEVRAGDTQHVYLRVYWAYRPEDLPGGRQPHHGKHELIVSNHMDIIDAQCVNDAASVIYWDDSPNQAEFPAPEQLYWRQAFDVNKKKGSLITKLNTYCVDKKPSNPDEPLLQCPSCSGYLHANCLEERALEDIHAERQTQQSKGSSKNQRAKKDSYETELSITDTNQPRLTVTKIQKGKKTEAWEINIHCLLCKALIAPANADAPNPETPAAQIVDDEEVEEEEADTTVTPEAGSPGAPLGEAHLAIGNIPTSATAASASSITTQAPRARGRPKGSKNKTRGRLPKVKIEEVVDDNDDVLSLDRQQEYEYGPERVKEELIAADDPISAAKDTAVCQITPPAPPPASVSQSVVRSVKRLLFIA</sequence>
<dbReference type="Proteomes" id="UP000799423">
    <property type="component" value="Unassembled WGS sequence"/>
</dbReference>
<dbReference type="CDD" id="cd04370">
    <property type="entry name" value="BAH"/>
    <property type="match status" value="1"/>
</dbReference>
<feature type="region of interest" description="Disordered" evidence="1">
    <location>
        <begin position="1"/>
        <end position="27"/>
    </location>
</feature>
<dbReference type="Gene3D" id="2.30.30.490">
    <property type="match status" value="1"/>
</dbReference>
<dbReference type="InterPro" id="IPR001025">
    <property type="entry name" value="BAH_dom"/>
</dbReference>
<evidence type="ECO:0000256" key="1">
    <source>
        <dbReference type="SAM" id="MobiDB-lite"/>
    </source>
</evidence>
<feature type="region of interest" description="Disordered" evidence="1">
    <location>
        <begin position="367"/>
        <end position="435"/>
    </location>
</feature>
<feature type="compositionally biased region" description="Polar residues" evidence="1">
    <location>
        <begin position="288"/>
        <end position="298"/>
    </location>
</feature>
<dbReference type="GO" id="GO:0003682">
    <property type="term" value="F:chromatin binding"/>
    <property type="evidence" value="ECO:0007669"/>
    <property type="project" value="InterPro"/>
</dbReference>
<proteinExistence type="predicted"/>
<reference evidence="3" key="1">
    <citation type="submission" date="2020-01" db="EMBL/GenBank/DDBJ databases">
        <authorList>
            <consortium name="DOE Joint Genome Institute"/>
            <person name="Haridas S."/>
            <person name="Albert R."/>
            <person name="Binder M."/>
            <person name="Bloem J."/>
            <person name="Labutti K."/>
            <person name="Salamov A."/>
            <person name="Andreopoulos B."/>
            <person name="Baker S.E."/>
            <person name="Barry K."/>
            <person name="Bills G."/>
            <person name="Bluhm B.H."/>
            <person name="Cannon C."/>
            <person name="Castanera R."/>
            <person name="Culley D.E."/>
            <person name="Daum C."/>
            <person name="Ezra D."/>
            <person name="Gonzalez J.B."/>
            <person name="Henrissat B."/>
            <person name="Kuo A."/>
            <person name="Liang C."/>
            <person name="Lipzen A."/>
            <person name="Lutzoni F."/>
            <person name="Magnuson J."/>
            <person name="Mondo S."/>
            <person name="Nolan M."/>
            <person name="Ohm R."/>
            <person name="Pangilinan J."/>
            <person name="Park H.-J."/>
            <person name="Ramirez L."/>
            <person name="Alfaro M."/>
            <person name="Sun H."/>
            <person name="Tritt A."/>
            <person name="Yoshinaga Y."/>
            <person name="Zwiers L.-H."/>
            <person name="Turgeon B.G."/>
            <person name="Goodwin S.B."/>
            <person name="Spatafora J.W."/>
            <person name="Crous P.W."/>
            <person name="Grigoriev I.V."/>
        </authorList>
    </citation>
    <scope>NUCLEOTIDE SEQUENCE</scope>
    <source>
        <strain evidence="3">IPT5</strain>
    </source>
</reference>
<evidence type="ECO:0000259" key="2">
    <source>
        <dbReference type="PROSITE" id="PS51038"/>
    </source>
</evidence>
<feature type="compositionally biased region" description="Low complexity" evidence="1">
    <location>
        <begin position="402"/>
        <end position="414"/>
    </location>
</feature>
<feature type="compositionally biased region" description="Basic residues" evidence="1">
    <location>
        <begin position="419"/>
        <end position="435"/>
    </location>
</feature>
<dbReference type="OrthoDB" id="10259622at2759"/>
<dbReference type="EMBL" id="MU006322">
    <property type="protein sequence ID" value="KAF2847843.1"/>
    <property type="molecule type" value="Genomic_DNA"/>
</dbReference>
<evidence type="ECO:0000313" key="4">
    <source>
        <dbReference type="Proteomes" id="UP000799423"/>
    </source>
</evidence>
<feature type="domain" description="BAH" evidence="2">
    <location>
        <begin position="120"/>
        <end position="242"/>
    </location>
</feature>
<feature type="region of interest" description="Disordered" evidence="1">
    <location>
        <begin position="285"/>
        <end position="312"/>
    </location>
</feature>
<dbReference type="PROSITE" id="PS51038">
    <property type="entry name" value="BAH"/>
    <property type="match status" value="1"/>
</dbReference>
<gene>
    <name evidence="3" type="ORF">T440DRAFT_470664</name>
</gene>
<dbReference type="SMART" id="SM00439">
    <property type="entry name" value="BAH"/>
    <property type="match status" value="1"/>
</dbReference>
<organism evidence="3 4">
    <name type="scientific">Plenodomus tracheiphilus IPT5</name>
    <dbReference type="NCBI Taxonomy" id="1408161"/>
    <lineage>
        <taxon>Eukaryota</taxon>
        <taxon>Fungi</taxon>
        <taxon>Dikarya</taxon>
        <taxon>Ascomycota</taxon>
        <taxon>Pezizomycotina</taxon>
        <taxon>Dothideomycetes</taxon>
        <taxon>Pleosporomycetidae</taxon>
        <taxon>Pleosporales</taxon>
        <taxon>Pleosporineae</taxon>
        <taxon>Leptosphaeriaceae</taxon>
        <taxon>Plenodomus</taxon>
    </lineage>
</organism>
<dbReference type="PANTHER" id="PTHR46364">
    <property type="entry name" value="OS08G0421900 PROTEIN"/>
    <property type="match status" value="1"/>
</dbReference>
<keyword evidence="4" id="KW-1185">Reference proteome</keyword>
<feature type="compositionally biased region" description="Acidic residues" evidence="1">
    <location>
        <begin position="367"/>
        <end position="376"/>
    </location>
</feature>
<dbReference type="AlphaFoldDB" id="A0A6A7AXQ6"/>
<evidence type="ECO:0000313" key="3">
    <source>
        <dbReference type="EMBL" id="KAF2847843.1"/>
    </source>
</evidence>